<dbReference type="GeneID" id="77009215"/>
<comment type="catalytic activity">
    <reaction evidence="1 5">
        <text>L-alanine = D-alanine</text>
        <dbReference type="Rhea" id="RHEA:20249"/>
        <dbReference type="ChEBI" id="CHEBI:57416"/>
        <dbReference type="ChEBI" id="CHEBI:57972"/>
        <dbReference type="EC" id="5.1.1.1"/>
    </reaction>
</comment>
<protein>
    <recommendedName>
        <fullName evidence="5">Alanine racemase</fullName>
        <ecNumber evidence="5">5.1.1.1</ecNumber>
    </recommendedName>
</protein>
<keyword evidence="3 5" id="KW-0663">Pyridoxal phosphate</keyword>
<evidence type="ECO:0000256" key="7">
    <source>
        <dbReference type="PIRSR" id="PIRSR600821-52"/>
    </source>
</evidence>
<proteinExistence type="inferred from homology"/>
<dbReference type="EMBL" id="JMQA01000038">
    <property type="protein sequence ID" value="KFN05838.1"/>
    <property type="molecule type" value="Genomic_DNA"/>
</dbReference>
<feature type="binding site" evidence="5 7">
    <location>
        <position position="324"/>
    </location>
    <ligand>
        <name>substrate</name>
    </ligand>
</feature>
<dbReference type="EC" id="5.1.1.1" evidence="5"/>
<evidence type="ECO:0000256" key="4">
    <source>
        <dbReference type="ARBA" id="ARBA00023235"/>
    </source>
</evidence>
<dbReference type="InterPro" id="IPR020622">
    <property type="entry name" value="Ala_racemase_pyridoxalP-BS"/>
</dbReference>
<evidence type="ECO:0000256" key="6">
    <source>
        <dbReference type="PIRSR" id="PIRSR600821-50"/>
    </source>
</evidence>
<feature type="modified residue" description="N6-(pyridoxal phosphate)lysine" evidence="5 6">
    <location>
        <position position="47"/>
    </location>
</feature>
<dbReference type="SUPFAM" id="SSF51419">
    <property type="entry name" value="PLP-binding barrel"/>
    <property type="match status" value="1"/>
</dbReference>
<dbReference type="CDD" id="cd00430">
    <property type="entry name" value="PLPDE_III_AR"/>
    <property type="match status" value="1"/>
</dbReference>
<dbReference type="InterPro" id="IPR009006">
    <property type="entry name" value="Ala_racemase/Decarboxylase_C"/>
</dbReference>
<comment type="function">
    <text evidence="5">Catalyzes the interconversion of L-alanine and D-alanine. May also act on other amino acids.</text>
</comment>
<dbReference type="InterPro" id="IPR001608">
    <property type="entry name" value="Ala_racemase_N"/>
</dbReference>
<dbReference type="PANTHER" id="PTHR30511">
    <property type="entry name" value="ALANINE RACEMASE"/>
    <property type="match status" value="1"/>
</dbReference>
<dbReference type="InterPro" id="IPR011079">
    <property type="entry name" value="Ala_racemase_C"/>
</dbReference>
<dbReference type="InterPro" id="IPR029066">
    <property type="entry name" value="PLP-binding_barrel"/>
</dbReference>
<keyword evidence="10" id="KW-1185">Reference proteome</keyword>
<dbReference type="RefSeq" id="WP_036625602.1">
    <property type="nucleotide sequence ID" value="NZ_JAHAJO010000010.1"/>
</dbReference>
<dbReference type="SUPFAM" id="SSF50621">
    <property type="entry name" value="Alanine racemase C-terminal domain-like"/>
    <property type="match status" value="1"/>
</dbReference>
<comment type="similarity">
    <text evidence="5">Belongs to the alanine racemase family.</text>
</comment>
<evidence type="ECO:0000256" key="2">
    <source>
        <dbReference type="ARBA" id="ARBA00001933"/>
    </source>
</evidence>
<feature type="domain" description="Alanine racemase C-terminal" evidence="8">
    <location>
        <begin position="255"/>
        <end position="383"/>
    </location>
</feature>
<dbReference type="SMART" id="SM01005">
    <property type="entry name" value="Ala_racemase_C"/>
    <property type="match status" value="1"/>
</dbReference>
<evidence type="ECO:0000313" key="9">
    <source>
        <dbReference type="EMBL" id="KFN05838.1"/>
    </source>
</evidence>
<comment type="pathway">
    <text evidence="5">Amino-acid biosynthesis; D-alanine biosynthesis; D-alanine from L-alanine: step 1/1.</text>
</comment>
<dbReference type="FunFam" id="3.20.20.10:FF:000002">
    <property type="entry name" value="Alanine racemase"/>
    <property type="match status" value="1"/>
</dbReference>
<evidence type="ECO:0000259" key="8">
    <source>
        <dbReference type="SMART" id="SM01005"/>
    </source>
</evidence>
<feature type="binding site" evidence="5 7">
    <location>
        <position position="145"/>
    </location>
    <ligand>
        <name>substrate</name>
    </ligand>
</feature>
<sequence>MISVKENTNTVGYRDTWAEVSLAAVAHNTKLFRRQAAESCRVMAVVKANGYGHGAVQTAQAAIAAGAEYLGVALVDEALQLRAAGIREPVLVLGYTPPHAVETAIRHDITMTVYTKEVLDEIMDSAQRQQRRACIHLKLETGMTRIGLTSIEAAVDLARQAQSCPWITLEGLFTHFADADGPDAHFTERQFERFRRCIEALDAAGVPVPLKHCCNSAAAMRFPHMHLDMIRVGIALYGLYPAQRLRTSAYPLRQAMQLKTKITAIQPIEPGRTVSYGRTYQAPANRVVATVPVGYADGLSRALSNRGSALVRGKRVPIIGRVCMDQTMLDITAVGGAQIGDVVTLFGGEGETFIAIDEVAGLMDTINYEVVCLIGQRVPRIYG</sequence>
<dbReference type="PANTHER" id="PTHR30511:SF0">
    <property type="entry name" value="ALANINE RACEMASE, CATABOLIC-RELATED"/>
    <property type="match status" value="1"/>
</dbReference>
<dbReference type="HAMAP" id="MF_01201">
    <property type="entry name" value="Ala_racemase"/>
    <property type="match status" value="1"/>
</dbReference>
<evidence type="ECO:0000313" key="10">
    <source>
        <dbReference type="Proteomes" id="UP000029278"/>
    </source>
</evidence>
<keyword evidence="4 5" id="KW-0413">Isomerase</keyword>
<dbReference type="GO" id="GO:0030632">
    <property type="term" value="P:D-alanine biosynthetic process"/>
    <property type="evidence" value="ECO:0007669"/>
    <property type="project" value="UniProtKB-UniRule"/>
</dbReference>
<comment type="cofactor">
    <cofactor evidence="2 5 6">
        <name>pyridoxal 5'-phosphate</name>
        <dbReference type="ChEBI" id="CHEBI:597326"/>
    </cofactor>
</comment>
<feature type="active site" description="Proton acceptor; specific for L-alanine" evidence="5">
    <location>
        <position position="276"/>
    </location>
</feature>
<reference evidence="9 10" key="1">
    <citation type="submission" date="2014-04" db="EMBL/GenBank/DDBJ databases">
        <authorList>
            <person name="Bishop-Lilly K.A."/>
            <person name="Broomall S.M."/>
            <person name="Chain P.S."/>
            <person name="Chertkov O."/>
            <person name="Coyne S.R."/>
            <person name="Daligault H.E."/>
            <person name="Davenport K.W."/>
            <person name="Erkkila T."/>
            <person name="Frey K.G."/>
            <person name="Gibbons H.S."/>
            <person name="Gu W."/>
            <person name="Jaissle J."/>
            <person name="Johnson S.L."/>
            <person name="Koroleva G.I."/>
            <person name="Ladner J.T."/>
            <person name="Lo C.-C."/>
            <person name="Minogue T.D."/>
            <person name="Munk C."/>
            <person name="Palacios G.F."/>
            <person name="Redden C.L."/>
            <person name="Rosenzweig C.N."/>
            <person name="Scholz M.B."/>
            <person name="Teshima H."/>
            <person name="Xu Y."/>
        </authorList>
    </citation>
    <scope>NUCLEOTIDE SEQUENCE [LARGE SCALE GENOMIC DNA]</scope>
    <source>
        <strain evidence="9 10">8244</strain>
    </source>
</reference>
<accession>A0A090Z644</accession>
<dbReference type="HOGENOM" id="CLU_028393_2_2_9"/>
<dbReference type="PATRIC" id="fig|44252.3.peg.4423"/>
<dbReference type="GO" id="GO:0009252">
    <property type="term" value="P:peptidoglycan biosynthetic process"/>
    <property type="evidence" value="ECO:0007669"/>
    <property type="project" value="TreeGrafter"/>
</dbReference>
<evidence type="ECO:0000256" key="5">
    <source>
        <dbReference type="HAMAP-Rule" id="MF_01201"/>
    </source>
</evidence>
<dbReference type="OrthoDB" id="9813814at2"/>
<dbReference type="Gene3D" id="3.20.20.10">
    <property type="entry name" value="Alanine racemase"/>
    <property type="match status" value="1"/>
</dbReference>
<gene>
    <name evidence="9" type="primary">alr</name>
    <name evidence="9" type="ORF">DJ90_160</name>
</gene>
<feature type="active site" description="Proton acceptor; specific for D-alanine" evidence="5">
    <location>
        <position position="47"/>
    </location>
</feature>
<organism evidence="9 10">
    <name type="scientific">Paenibacillus macerans</name>
    <name type="common">Bacillus macerans</name>
    <dbReference type="NCBI Taxonomy" id="44252"/>
    <lineage>
        <taxon>Bacteria</taxon>
        <taxon>Bacillati</taxon>
        <taxon>Bacillota</taxon>
        <taxon>Bacilli</taxon>
        <taxon>Bacillales</taxon>
        <taxon>Paenibacillaceae</taxon>
        <taxon>Paenibacillus</taxon>
    </lineage>
</organism>
<dbReference type="GO" id="GO:0008784">
    <property type="term" value="F:alanine racemase activity"/>
    <property type="evidence" value="ECO:0007669"/>
    <property type="project" value="UniProtKB-UniRule"/>
</dbReference>
<dbReference type="AlphaFoldDB" id="A0A090Z644"/>
<dbReference type="FunFam" id="2.40.37.10:FF:000006">
    <property type="entry name" value="Alanine racemase"/>
    <property type="match status" value="1"/>
</dbReference>
<dbReference type="UniPathway" id="UPA00042">
    <property type="reaction ID" value="UER00497"/>
</dbReference>
<dbReference type="GO" id="GO:0030170">
    <property type="term" value="F:pyridoxal phosphate binding"/>
    <property type="evidence" value="ECO:0007669"/>
    <property type="project" value="UniProtKB-UniRule"/>
</dbReference>
<evidence type="ECO:0000256" key="3">
    <source>
        <dbReference type="ARBA" id="ARBA00022898"/>
    </source>
</evidence>
<dbReference type="Pfam" id="PF00842">
    <property type="entry name" value="Ala_racemase_C"/>
    <property type="match status" value="1"/>
</dbReference>
<dbReference type="PRINTS" id="PR00992">
    <property type="entry name" value="ALARACEMASE"/>
</dbReference>
<name>A0A090Z644_PAEMA</name>
<dbReference type="STRING" id="44252.DJ90_160"/>
<dbReference type="InterPro" id="IPR000821">
    <property type="entry name" value="Ala_racemase"/>
</dbReference>
<dbReference type="GO" id="GO:0005829">
    <property type="term" value="C:cytosol"/>
    <property type="evidence" value="ECO:0007669"/>
    <property type="project" value="TreeGrafter"/>
</dbReference>
<comment type="caution">
    <text evidence="9">The sequence shown here is derived from an EMBL/GenBank/DDBJ whole genome shotgun (WGS) entry which is preliminary data.</text>
</comment>
<dbReference type="Pfam" id="PF01168">
    <property type="entry name" value="Ala_racemase_N"/>
    <property type="match status" value="1"/>
</dbReference>
<dbReference type="NCBIfam" id="TIGR00492">
    <property type="entry name" value="alr"/>
    <property type="match status" value="1"/>
</dbReference>
<dbReference type="PROSITE" id="PS00395">
    <property type="entry name" value="ALANINE_RACEMASE"/>
    <property type="match status" value="1"/>
</dbReference>
<evidence type="ECO:0000256" key="1">
    <source>
        <dbReference type="ARBA" id="ARBA00000316"/>
    </source>
</evidence>
<dbReference type="Gene3D" id="2.40.37.10">
    <property type="entry name" value="Lyase, Ornithine Decarboxylase, Chain A, domain 1"/>
    <property type="match status" value="1"/>
</dbReference>
<dbReference type="Proteomes" id="UP000029278">
    <property type="component" value="Unassembled WGS sequence"/>
</dbReference>